<evidence type="ECO:0000313" key="1">
    <source>
        <dbReference type="EMBL" id="EFC40383.1"/>
    </source>
</evidence>
<sequence length="319" mass="37372">MNEYDQGKRFPYPYQDGGNANHESNKFYKITSIQCHDETFRSDPFDEFGPHTRKFVHPLVENCIEIKVPLPMSEKLIPSACYYSIYEEVDVFSKVVMAPKRSKWESASIRPPITYFLQEDRFIDDEYVVQVHTFNGFSTLFTSYGRFAFEMDSNHNIYFVDYLDEEKSEKFRVQQFVQVFAGFKLFYCISNNYLYSIERIQHEIVINKSPVKEKVSKLLALDSGIIFIQTLAGDWIFQNKVPETPFSFLKSKQDFSKLDIHLLLGLKPKTQKKKSLFNDNQLPQCIEIVGNGINFIGFLLQDYSLYISPLLFEKSKKKI</sequence>
<dbReference type="EMBL" id="GG738893">
    <property type="protein sequence ID" value="EFC40383.1"/>
    <property type="molecule type" value="Genomic_DNA"/>
</dbReference>
<dbReference type="VEuPathDB" id="AmoebaDB:NAEGRDRAFT_71857"/>
<reference evidence="1 2" key="1">
    <citation type="journal article" date="2010" name="Cell">
        <title>The genome of Naegleria gruberi illuminates early eukaryotic versatility.</title>
        <authorList>
            <person name="Fritz-Laylin L.K."/>
            <person name="Prochnik S.E."/>
            <person name="Ginger M.L."/>
            <person name="Dacks J.B."/>
            <person name="Carpenter M.L."/>
            <person name="Field M.C."/>
            <person name="Kuo A."/>
            <person name="Paredez A."/>
            <person name="Chapman J."/>
            <person name="Pham J."/>
            <person name="Shu S."/>
            <person name="Neupane R."/>
            <person name="Cipriano M."/>
            <person name="Mancuso J."/>
            <person name="Tu H."/>
            <person name="Salamov A."/>
            <person name="Lindquist E."/>
            <person name="Shapiro H."/>
            <person name="Lucas S."/>
            <person name="Grigoriev I.V."/>
            <person name="Cande W.Z."/>
            <person name="Fulton C."/>
            <person name="Rokhsar D.S."/>
            <person name="Dawson S.C."/>
        </authorList>
    </citation>
    <scope>NUCLEOTIDE SEQUENCE [LARGE SCALE GENOMIC DNA]</scope>
    <source>
        <strain evidence="1 2">NEG-M</strain>
    </source>
</reference>
<name>D2VS91_NAEGR</name>
<gene>
    <name evidence="1" type="ORF">NAEGRDRAFT_71857</name>
</gene>
<dbReference type="KEGG" id="ngr:NAEGRDRAFT_71857"/>
<dbReference type="AlphaFoldDB" id="D2VS91"/>
<protein>
    <submittedName>
        <fullName evidence="1">Predicted protein</fullName>
    </submittedName>
</protein>
<accession>D2VS91</accession>
<organism evidence="2">
    <name type="scientific">Naegleria gruberi</name>
    <name type="common">Amoeba</name>
    <dbReference type="NCBI Taxonomy" id="5762"/>
    <lineage>
        <taxon>Eukaryota</taxon>
        <taxon>Discoba</taxon>
        <taxon>Heterolobosea</taxon>
        <taxon>Tetramitia</taxon>
        <taxon>Eutetramitia</taxon>
        <taxon>Vahlkampfiidae</taxon>
        <taxon>Naegleria</taxon>
    </lineage>
</organism>
<dbReference type="Proteomes" id="UP000006671">
    <property type="component" value="Unassembled WGS sequence"/>
</dbReference>
<dbReference type="OrthoDB" id="10323589at2759"/>
<keyword evidence="2" id="KW-1185">Reference proteome</keyword>
<dbReference type="GeneID" id="8854733"/>
<dbReference type="InParanoid" id="D2VS91"/>
<proteinExistence type="predicted"/>
<evidence type="ECO:0000313" key="2">
    <source>
        <dbReference type="Proteomes" id="UP000006671"/>
    </source>
</evidence>
<dbReference type="RefSeq" id="XP_002673127.1">
    <property type="nucleotide sequence ID" value="XM_002673081.1"/>
</dbReference>